<feature type="domain" description="ABC-2 type transporter transmembrane" evidence="6">
    <location>
        <begin position="568"/>
        <end position="766"/>
    </location>
</feature>
<evidence type="ECO:0000256" key="3">
    <source>
        <dbReference type="ARBA" id="ARBA00022989"/>
    </source>
</evidence>
<organism evidence="7 8">
    <name type="scientific">Alicyclobacillus mali</name>
    <name type="common">ex Roth et al. 2021</name>
    <dbReference type="NCBI Taxonomy" id="1123961"/>
    <lineage>
        <taxon>Bacteria</taxon>
        <taxon>Bacillati</taxon>
        <taxon>Bacillota</taxon>
        <taxon>Bacilli</taxon>
        <taxon>Bacillales</taxon>
        <taxon>Alicyclobacillaceae</taxon>
        <taxon>Alicyclobacillus</taxon>
    </lineage>
</organism>
<dbReference type="RefSeq" id="WP_195867573.1">
    <property type="nucleotide sequence ID" value="NZ_JADPKZ010000039.1"/>
</dbReference>
<feature type="transmembrane region" description="Helical" evidence="5">
    <location>
        <begin position="594"/>
        <end position="614"/>
    </location>
</feature>
<dbReference type="NCBIfam" id="TIGR03057">
    <property type="entry name" value="xxxLxxG_by_4"/>
    <property type="match status" value="2"/>
</dbReference>
<dbReference type="Gene3D" id="3.40.1710.10">
    <property type="entry name" value="abc type-2 transporter like domain"/>
    <property type="match status" value="1"/>
</dbReference>
<feature type="transmembrane region" description="Helical" evidence="5">
    <location>
        <begin position="666"/>
        <end position="687"/>
    </location>
</feature>
<evidence type="ECO:0000256" key="2">
    <source>
        <dbReference type="ARBA" id="ARBA00022692"/>
    </source>
</evidence>
<keyword evidence="4 5" id="KW-0472">Membrane</keyword>
<comment type="caution">
    <text evidence="7">The sequence shown here is derived from an EMBL/GenBank/DDBJ whole genome shotgun (WGS) entry which is preliminary data.</text>
</comment>
<protein>
    <submittedName>
        <fullName evidence="7">YhgE/Pip domain-containing protein</fullName>
    </submittedName>
</protein>
<dbReference type="InterPro" id="IPR017500">
    <property type="entry name" value="Phage_infect_YhgE_N"/>
</dbReference>
<dbReference type="NCBIfam" id="TIGR03061">
    <property type="entry name" value="pip_yhgE_Nterm"/>
    <property type="match status" value="1"/>
</dbReference>
<feature type="transmembrane region" description="Helical" evidence="5">
    <location>
        <begin position="29"/>
        <end position="48"/>
    </location>
</feature>
<proteinExistence type="predicted"/>
<dbReference type="SUPFAM" id="SSF58104">
    <property type="entry name" value="Methyl-accepting chemotaxis protein (MCP) signaling domain"/>
    <property type="match status" value="1"/>
</dbReference>
<sequence length="785" mass="79066">MASASEVAARGSVFQEFARLRKPKMMVQAVGIALIPVLYAGAFLWAFWNPYGHLDRLPVAVVNEDAGASFHGERLNAGRDLVEKLKSDHSLGWHFVTQRQASAGMEDGAYAMEIVIPRDFSKRAVNRAEHTGAPAPEITSVTNDRYNYIAGVIGRNAAVKLASETALGLAKSYTASLVDALESSGAGLHKAAKAADALASGGRELEANGELLVSGASQLAAGANRLEGGLYQASQGAGALAQGASQAVPGAGRLNAGLSRLNQGAEALAQGASSWANQARAFGEAGGKLGEAAQGVGQGASQLAAGAGKLTTGLSQLDSGASHLASGAEALAQNASQFGQAANQTAAGSQQVASGAKQLAEGLQQLAKANPALAETPAFQSLLATSAEVAQGASQTASANEELAAGATGLSQGAAQVASGASSLASGLAQAASGASPLQQGLQRLAQGASGVARGGARLAAASGQLASGADQIAQGAKGLAAGTGRAQQASSSLSGGLAQLQAGAAKLADGNHALAGGAASLAGGAEKLANGLSAYQAGVGKLASGSAELASNLTSGASKLQALHGGAVLTAVAHPVSLHQVELGDIQTYGNGFAPYFLSLGLYVGVLMMSVVFPFREPYGEPKSGLKWFFSKWLLVVAIAWAQALIADAVVLGLVGVHAAHPVEFVLFSLLASTTFASILLALVALLDNPGRFLGVVLLILQLTSTSGTYPVSLSPRFFQAVGPWLPMNATVSGFRYLVGGGDPSLMARDLAELAIYTAAFIVVGMVIFAGFFRRLRRAEPKTV</sequence>
<accession>A0ABS0F3G0</accession>
<evidence type="ECO:0000256" key="4">
    <source>
        <dbReference type="ARBA" id="ARBA00023136"/>
    </source>
</evidence>
<dbReference type="InterPro" id="IPR051328">
    <property type="entry name" value="T7SS_ABC-Transporter"/>
</dbReference>
<gene>
    <name evidence="7" type="ORF">IW967_08135</name>
</gene>
<evidence type="ECO:0000313" key="8">
    <source>
        <dbReference type="Proteomes" id="UP000642910"/>
    </source>
</evidence>
<dbReference type="InterPro" id="IPR017501">
    <property type="entry name" value="Phage_infect_YhgE_C"/>
</dbReference>
<reference evidence="7 8" key="1">
    <citation type="submission" date="2020-11" db="EMBL/GenBank/DDBJ databases">
        <title>Genomic insight of Alicyclobacillus mali FL 18 reveals a new arsenic-resistant strain, with potential in environmental biotechnology.</title>
        <authorList>
            <person name="Fiorentino G."/>
            <person name="Gallo G."/>
            <person name="Aulitto M."/>
        </authorList>
    </citation>
    <scope>NUCLEOTIDE SEQUENCE [LARGE SCALE GENOMIC DNA]</scope>
    <source>
        <strain evidence="7 8">FL 18</strain>
    </source>
</reference>
<evidence type="ECO:0000256" key="1">
    <source>
        <dbReference type="ARBA" id="ARBA00004141"/>
    </source>
</evidence>
<dbReference type="NCBIfam" id="TIGR03062">
    <property type="entry name" value="pip_yhgE_Cterm"/>
    <property type="match status" value="1"/>
</dbReference>
<dbReference type="Proteomes" id="UP000642910">
    <property type="component" value="Unassembled WGS sequence"/>
</dbReference>
<keyword evidence="8" id="KW-1185">Reference proteome</keyword>
<comment type="subcellular location">
    <subcellularLocation>
        <location evidence="1">Membrane</location>
        <topology evidence="1">Multi-pass membrane protein</topology>
    </subcellularLocation>
</comment>
<dbReference type="Pfam" id="PF12698">
    <property type="entry name" value="ABC2_membrane_3"/>
    <property type="match status" value="1"/>
</dbReference>
<feature type="transmembrane region" description="Helical" evidence="5">
    <location>
        <begin position="694"/>
        <end position="713"/>
    </location>
</feature>
<feature type="transmembrane region" description="Helical" evidence="5">
    <location>
        <begin position="634"/>
        <end position="660"/>
    </location>
</feature>
<dbReference type="InterPro" id="IPR013525">
    <property type="entry name" value="ABC2_TM"/>
</dbReference>
<feature type="transmembrane region" description="Helical" evidence="5">
    <location>
        <begin position="755"/>
        <end position="774"/>
    </location>
</feature>
<dbReference type="PANTHER" id="PTHR43077:SF5">
    <property type="entry name" value="PHAGE INFECTION PROTEIN"/>
    <property type="match status" value="1"/>
</dbReference>
<dbReference type="EMBL" id="JADPKZ010000039">
    <property type="protein sequence ID" value="MBF8377831.1"/>
    <property type="molecule type" value="Genomic_DNA"/>
</dbReference>
<keyword evidence="3 5" id="KW-1133">Transmembrane helix</keyword>
<evidence type="ECO:0000259" key="6">
    <source>
        <dbReference type="Pfam" id="PF12698"/>
    </source>
</evidence>
<name>A0ABS0F3G0_9BACL</name>
<dbReference type="Gene3D" id="1.10.287.950">
    <property type="entry name" value="Methyl-accepting chemotaxis protein"/>
    <property type="match status" value="1"/>
</dbReference>
<evidence type="ECO:0000313" key="7">
    <source>
        <dbReference type="EMBL" id="MBF8377831.1"/>
    </source>
</evidence>
<dbReference type="PANTHER" id="PTHR43077">
    <property type="entry name" value="TRANSPORT PERMEASE YVFS-RELATED"/>
    <property type="match status" value="1"/>
</dbReference>
<evidence type="ECO:0000256" key="5">
    <source>
        <dbReference type="SAM" id="Phobius"/>
    </source>
</evidence>
<keyword evidence="2 5" id="KW-0812">Transmembrane</keyword>
<dbReference type="InterPro" id="IPR023908">
    <property type="entry name" value="xxxLxxG_rpt"/>
</dbReference>